<evidence type="ECO:0000259" key="1">
    <source>
        <dbReference type="PROSITE" id="PS50206"/>
    </source>
</evidence>
<dbReference type="RefSeq" id="WP_015223741.1">
    <property type="nucleotide sequence ID" value="NZ_JADEWC010000018.1"/>
</dbReference>
<dbReference type="PROSITE" id="PS50206">
    <property type="entry name" value="RHODANESE_3"/>
    <property type="match status" value="1"/>
</dbReference>
<accession>A0ABR9V4Q1</accession>
<dbReference type="Proteomes" id="UP000654604">
    <property type="component" value="Unassembled WGS sequence"/>
</dbReference>
<name>A0ABR9V4Q1_9CHRO</name>
<dbReference type="Gene3D" id="3.40.250.10">
    <property type="entry name" value="Rhodanese-like domain"/>
    <property type="match status" value="1"/>
</dbReference>
<keyword evidence="3" id="KW-1185">Reference proteome</keyword>
<dbReference type="Pfam" id="PF00581">
    <property type="entry name" value="Rhodanese"/>
    <property type="match status" value="1"/>
</dbReference>
<dbReference type="InterPro" id="IPR036873">
    <property type="entry name" value="Rhodanese-like_dom_sf"/>
</dbReference>
<organism evidence="2 3">
    <name type="scientific">Cyanobacterium stanieri LEGE 03274</name>
    <dbReference type="NCBI Taxonomy" id="1828756"/>
    <lineage>
        <taxon>Bacteria</taxon>
        <taxon>Bacillati</taxon>
        <taxon>Cyanobacteriota</taxon>
        <taxon>Cyanophyceae</taxon>
        <taxon>Oscillatoriophycideae</taxon>
        <taxon>Chroococcales</taxon>
        <taxon>Geminocystaceae</taxon>
        <taxon>Cyanobacterium</taxon>
    </lineage>
</organism>
<dbReference type="InterPro" id="IPR001763">
    <property type="entry name" value="Rhodanese-like_dom"/>
</dbReference>
<gene>
    <name evidence="2" type="ORF">IQ215_09105</name>
</gene>
<proteinExistence type="predicted"/>
<dbReference type="InterPro" id="IPR052204">
    <property type="entry name" value="PpiC/parvulin_rotamase"/>
</dbReference>
<evidence type="ECO:0000313" key="2">
    <source>
        <dbReference type="EMBL" id="MBE9222852.1"/>
    </source>
</evidence>
<comment type="caution">
    <text evidence="2">The sequence shown here is derived from an EMBL/GenBank/DDBJ whole genome shotgun (WGS) entry which is preliminary data.</text>
</comment>
<reference evidence="2 3" key="1">
    <citation type="submission" date="2020-10" db="EMBL/GenBank/DDBJ databases">
        <authorList>
            <person name="Castelo-Branco R."/>
            <person name="Eusebio N."/>
            <person name="Adriana R."/>
            <person name="Vieira A."/>
            <person name="Brugerolle De Fraissinette N."/>
            <person name="Rezende De Castro R."/>
            <person name="Schneider M.P."/>
            <person name="Vasconcelos V."/>
            <person name="Leao P.N."/>
        </authorList>
    </citation>
    <scope>NUCLEOTIDE SEQUENCE [LARGE SCALE GENOMIC DNA]</scope>
    <source>
        <strain evidence="2 3">LEGE 03274</strain>
    </source>
</reference>
<sequence length="114" mass="12837">MEKILSSLTVQDLALILADDPSSVQLLDVRELGEVAIASLPHFIILPLSEYEQWSPKIMTELDPQKETIVMCHHGIRSAQMCQWLHHQGFENVKNVSGGIDAYAVYVDDTLARY</sequence>
<dbReference type="PANTHER" id="PTHR43629">
    <property type="entry name" value="PEPTIDYL-PROLYL CIS-TRANS ISOMERASE"/>
    <property type="match status" value="1"/>
</dbReference>
<dbReference type="SMART" id="SM00450">
    <property type="entry name" value="RHOD"/>
    <property type="match status" value="1"/>
</dbReference>
<dbReference type="SUPFAM" id="SSF52821">
    <property type="entry name" value="Rhodanese/Cell cycle control phosphatase"/>
    <property type="match status" value="1"/>
</dbReference>
<protein>
    <submittedName>
        <fullName evidence="2">Rhodanese</fullName>
    </submittedName>
</protein>
<evidence type="ECO:0000313" key="3">
    <source>
        <dbReference type="Proteomes" id="UP000654604"/>
    </source>
</evidence>
<dbReference type="EMBL" id="JADEWC010000018">
    <property type="protein sequence ID" value="MBE9222852.1"/>
    <property type="molecule type" value="Genomic_DNA"/>
</dbReference>
<feature type="domain" description="Rhodanese" evidence="1">
    <location>
        <begin position="20"/>
        <end position="112"/>
    </location>
</feature>
<dbReference type="PANTHER" id="PTHR43629:SF2">
    <property type="entry name" value="RHODANESE-LIKE_PPIC DOMAIN-CONTAINING PROTEIN 12, CHLOROPLASTIC"/>
    <property type="match status" value="1"/>
</dbReference>